<evidence type="ECO:0000256" key="9">
    <source>
        <dbReference type="PROSITE-ProRule" id="PRU00284"/>
    </source>
</evidence>
<feature type="transmembrane region" description="Helical" evidence="10">
    <location>
        <begin position="324"/>
        <end position="347"/>
    </location>
</feature>
<dbReference type="CDD" id="cd06225">
    <property type="entry name" value="HAMP"/>
    <property type="match status" value="1"/>
</dbReference>
<dbReference type="AlphaFoldDB" id="A0A0P9QGU9"/>
<evidence type="ECO:0000313" key="14">
    <source>
        <dbReference type="EMBL" id="RMQ26056.1"/>
    </source>
</evidence>
<dbReference type="Proteomes" id="UP000267908">
    <property type="component" value="Unassembled WGS sequence"/>
</dbReference>
<evidence type="ECO:0000256" key="10">
    <source>
        <dbReference type="SAM" id="Phobius"/>
    </source>
</evidence>
<protein>
    <submittedName>
        <fullName evidence="13">Methyl-accepting chemotaxis protein</fullName>
    </submittedName>
</protein>
<keyword evidence="4 10" id="KW-0812">Transmembrane</keyword>
<proteinExistence type="inferred from homology"/>
<feature type="domain" description="Methyl-accepting transducer" evidence="11">
    <location>
        <begin position="402"/>
        <end position="638"/>
    </location>
</feature>
<evidence type="ECO:0000256" key="5">
    <source>
        <dbReference type="ARBA" id="ARBA00022989"/>
    </source>
</evidence>
<dbReference type="Proteomes" id="UP000269044">
    <property type="component" value="Unassembled WGS sequence"/>
</dbReference>
<evidence type="ECO:0000256" key="6">
    <source>
        <dbReference type="ARBA" id="ARBA00023136"/>
    </source>
</evidence>
<evidence type="ECO:0000256" key="1">
    <source>
        <dbReference type="ARBA" id="ARBA00004651"/>
    </source>
</evidence>
<dbReference type="PANTHER" id="PTHR32089">
    <property type="entry name" value="METHYL-ACCEPTING CHEMOTAXIS PROTEIN MCPB"/>
    <property type="match status" value="1"/>
</dbReference>
<gene>
    <name evidence="14" type="ORF">ALQ08_04679</name>
    <name evidence="13" type="ORF">ALQ28_02882</name>
</gene>
<dbReference type="InterPro" id="IPR004090">
    <property type="entry name" value="Chemotax_Me-accpt_rcpt"/>
</dbReference>
<keyword evidence="5 10" id="KW-1133">Transmembrane helix</keyword>
<evidence type="ECO:0000256" key="2">
    <source>
        <dbReference type="ARBA" id="ARBA00022475"/>
    </source>
</evidence>
<dbReference type="GO" id="GO:0007165">
    <property type="term" value="P:signal transduction"/>
    <property type="evidence" value="ECO:0007669"/>
    <property type="project" value="UniProtKB-KW"/>
</dbReference>
<comment type="similarity">
    <text evidence="8">Belongs to the methyl-accepting chemotaxis (MCP) protein family.</text>
</comment>
<dbReference type="Pfam" id="PF00672">
    <property type="entry name" value="HAMP"/>
    <property type="match status" value="1"/>
</dbReference>
<keyword evidence="2" id="KW-1003">Cell membrane</keyword>
<evidence type="ECO:0000256" key="4">
    <source>
        <dbReference type="ARBA" id="ARBA00022692"/>
    </source>
</evidence>
<feature type="transmembrane region" description="Helical" evidence="10">
    <location>
        <begin position="20"/>
        <end position="39"/>
    </location>
</feature>
<dbReference type="Gene3D" id="1.10.287.950">
    <property type="entry name" value="Methyl-accepting chemotaxis protein"/>
    <property type="match status" value="1"/>
</dbReference>
<dbReference type="SMART" id="SM00304">
    <property type="entry name" value="HAMP"/>
    <property type="match status" value="1"/>
</dbReference>
<comment type="subcellular location">
    <subcellularLocation>
        <location evidence="1">Cell membrane</location>
        <topology evidence="1">Multi-pass membrane protein</topology>
    </subcellularLocation>
</comment>
<dbReference type="PANTHER" id="PTHR32089:SF119">
    <property type="entry name" value="METHYL-ACCEPTING CHEMOTAXIS PROTEIN CTPL"/>
    <property type="match status" value="1"/>
</dbReference>
<evidence type="ECO:0000256" key="3">
    <source>
        <dbReference type="ARBA" id="ARBA00022481"/>
    </source>
</evidence>
<feature type="domain" description="HAMP" evidence="12">
    <location>
        <begin position="345"/>
        <end position="397"/>
    </location>
</feature>
<keyword evidence="6 10" id="KW-0472">Membrane</keyword>
<dbReference type="GO" id="GO:0004888">
    <property type="term" value="F:transmembrane signaling receptor activity"/>
    <property type="evidence" value="ECO:0007669"/>
    <property type="project" value="InterPro"/>
</dbReference>
<dbReference type="PROSITE" id="PS50885">
    <property type="entry name" value="HAMP"/>
    <property type="match status" value="1"/>
</dbReference>
<keyword evidence="7 9" id="KW-0807">Transducer</keyword>
<sequence length="676" mass="72843">MNILSPGIYLTNRLRFPAKFAVLAIIVVIPLIVLGLRVFNSLNSSIDTIAQERVGREYLHVVTPILRLSMLQRAATNRLLAGDASAAQDLVTNRGQLETAFNNLADMDARQGRTLETENRVQRLRDGARSLMDSVKPGLAQDEFFAQWNEQLAQTLNFIYYVSATSGMVLDEDYASLFMIDLSTIRMPREINVAGQIRGITAVLSTGQGLNVPMRGSLESLLKIELQFRAELEQSIRLLKRRAPELAARIGDPIATATSTMDSFRNDLSTYVRGSEFSVQQGQALSARGNVVVAGLYKAQDEIQTALQGELDARYDALMRQREVVIAMCVVMGLLLLYAFCSIYRALRVAIDSLLGVTRRLAEGDLSARAQVVSKDEIADIGNGLNLMAEAFASSISHMDRTSYELSDVAARLGTSIGLAKQSMNAQQAETEQVATAINEMTASVADVAQNTEGAAMAADAANTASRDGLRIMGQTHSTIQALAEEVEISAQKVQALALHSQSIGGVIQVISTIADQTNLLALNAAIEAARAGEQGRGFAVVADEVRTLASRTQASTQEIRSIIEQLQSATHAAVQQMQAGQHKAQACISAASEASGSLSSISQGVERIVEMNTQIASAAVQQHAVSEDINRNVMEIRNSSGTLMLGIDNNAVTAEELARVASDMRSVVARFKLVA</sequence>
<evidence type="ECO:0000256" key="7">
    <source>
        <dbReference type="ARBA" id="ARBA00023224"/>
    </source>
</evidence>
<dbReference type="CDD" id="cd11386">
    <property type="entry name" value="MCP_signal"/>
    <property type="match status" value="1"/>
</dbReference>
<dbReference type="PROSITE" id="PS50111">
    <property type="entry name" value="CHEMOTAXIS_TRANSDUC_2"/>
    <property type="match status" value="1"/>
</dbReference>
<dbReference type="Pfam" id="PF00015">
    <property type="entry name" value="MCPsignal"/>
    <property type="match status" value="1"/>
</dbReference>
<accession>A0A0P9QGU9</accession>
<dbReference type="InterPro" id="IPR003660">
    <property type="entry name" value="HAMP_dom"/>
</dbReference>
<evidence type="ECO:0000313" key="15">
    <source>
        <dbReference type="Proteomes" id="UP000267908"/>
    </source>
</evidence>
<comment type="caution">
    <text evidence="13">The sequence shown here is derived from an EMBL/GenBank/DDBJ whole genome shotgun (WGS) entry which is preliminary data.</text>
</comment>
<dbReference type="SMART" id="SM00283">
    <property type="entry name" value="MA"/>
    <property type="match status" value="1"/>
</dbReference>
<organism evidence="13 15">
    <name type="scientific">Pseudomonas syringae pv. delphinii</name>
    <dbReference type="NCBI Taxonomy" id="192088"/>
    <lineage>
        <taxon>Bacteria</taxon>
        <taxon>Pseudomonadati</taxon>
        <taxon>Pseudomonadota</taxon>
        <taxon>Gammaproteobacteria</taxon>
        <taxon>Pseudomonadales</taxon>
        <taxon>Pseudomonadaceae</taxon>
        <taxon>Pseudomonas</taxon>
    </lineage>
</organism>
<dbReference type="EMBL" id="RBQG01000113">
    <property type="protein sequence ID" value="RMP15615.1"/>
    <property type="molecule type" value="Genomic_DNA"/>
</dbReference>
<keyword evidence="3" id="KW-0488">Methylation</keyword>
<evidence type="ECO:0000259" key="12">
    <source>
        <dbReference type="PROSITE" id="PS50885"/>
    </source>
</evidence>
<dbReference type="EMBL" id="RBRA01000098">
    <property type="protein sequence ID" value="RMQ26056.1"/>
    <property type="molecule type" value="Genomic_DNA"/>
</dbReference>
<evidence type="ECO:0000259" key="11">
    <source>
        <dbReference type="PROSITE" id="PS50111"/>
    </source>
</evidence>
<dbReference type="GO" id="GO:0006935">
    <property type="term" value="P:chemotaxis"/>
    <property type="evidence" value="ECO:0007669"/>
    <property type="project" value="InterPro"/>
</dbReference>
<evidence type="ECO:0000313" key="16">
    <source>
        <dbReference type="Proteomes" id="UP000269044"/>
    </source>
</evidence>
<reference evidence="15 16" key="1">
    <citation type="submission" date="2018-08" db="EMBL/GenBank/DDBJ databases">
        <title>Recombination of ecologically and evolutionarily significant loci maintains genetic cohesion in the Pseudomonas syringae species complex.</title>
        <authorList>
            <person name="Dillon M."/>
            <person name="Thakur S."/>
            <person name="Almeida R.N.D."/>
            <person name="Weir B.S."/>
            <person name="Guttman D.S."/>
        </authorList>
    </citation>
    <scope>NUCLEOTIDE SEQUENCE [LARGE SCALE GENOMIC DNA]</scope>
    <source>
        <strain evidence="14 16">ICMP 13052</strain>
        <strain evidence="13 15">ICMP 4330</strain>
    </source>
</reference>
<dbReference type="GO" id="GO:0005886">
    <property type="term" value="C:plasma membrane"/>
    <property type="evidence" value="ECO:0007669"/>
    <property type="project" value="UniProtKB-SubCell"/>
</dbReference>
<name>A0A0P9QGU9_9PSED</name>
<dbReference type="FunFam" id="1.10.287.950:FF:000001">
    <property type="entry name" value="Methyl-accepting chemotaxis sensory transducer"/>
    <property type="match status" value="1"/>
</dbReference>
<dbReference type="PRINTS" id="PR00260">
    <property type="entry name" value="CHEMTRNSDUCR"/>
</dbReference>
<dbReference type="SUPFAM" id="SSF58104">
    <property type="entry name" value="Methyl-accepting chemotaxis protein (MCP) signaling domain"/>
    <property type="match status" value="1"/>
</dbReference>
<evidence type="ECO:0000313" key="13">
    <source>
        <dbReference type="EMBL" id="RMP15615.1"/>
    </source>
</evidence>
<evidence type="ECO:0000256" key="8">
    <source>
        <dbReference type="ARBA" id="ARBA00029447"/>
    </source>
</evidence>
<dbReference type="InterPro" id="IPR004089">
    <property type="entry name" value="MCPsignal_dom"/>
</dbReference>